<dbReference type="InterPro" id="IPR043519">
    <property type="entry name" value="NT_sf"/>
</dbReference>
<dbReference type="RefSeq" id="WP_367845495.1">
    <property type="nucleotide sequence ID" value="NZ_JBFOHL010000011.1"/>
</dbReference>
<dbReference type="Proteomes" id="UP001556170">
    <property type="component" value="Unassembled WGS sequence"/>
</dbReference>
<proteinExistence type="predicted"/>
<keyword evidence="3" id="KW-1185">Reference proteome</keyword>
<accession>A0ABV3QS84</accession>
<organism evidence="2 3">
    <name type="scientific">Rhodanobacter geophilus</name>
    <dbReference type="NCBI Taxonomy" id="3162488"/>
    <lineage>
        <taxon>Bacteria</taxon>
        <taxon>Pseudomonadati</taxon>
        <taxon>Pseudomonadota</taxon>
        <taxon>Gammaproteobacteria</taxon>
        <taxon>Lysobacterales</taxon>
        <taxon>Rhodanobacteraceae</taxon>
        <taxon>Rhodanobacter</taxon>
    </lineage>
</organism>
<evidence type="ECO:0000256" key="1">
    <source>
        <dbReference type="SAM" id="MobiDB-lite"/>
    </source>
</evidence>
<evidence type="ECO:0000313" key="2">
    <source>
        <dbReference type="EMBL" id="MEW9625206.1"/>
    </source>
</evidence>
<sequence length="302" mass="32903">METRNHMQIQATPHFHALFLERALPRLQADPRIVGVAAAGSFSGGRMDEFSDLDLVIAVEPDATAVVMGERRRIAAELGLLAAAFTGEHVGEPRLLICLYHGEEGGPPLHVDLKFVSLPDAVVRVDEPVVLWEREGRLSQVLQAGEAHYPAPDLPWIEDRFWVWIHYAALKIGRGELFEAVDFLAFLRARVLGPLVLTEAGAQPAGVRRVETAAPSRAGQLQATVAAYDRDSCIRCLYAAVDLYRSLRRPVGKGHADMVANEAAEGTAMAYLSDIAARQPFRQEASDPPRASGNPTTNGAFP</sequence>
<feature type="region of interest" description="Disordered" evidence="1">
    <location>
        <begin position="281"/>
        <end position="302"/>
    </location>
</feature>
<comment type="caution">
    <text evidence="2">The sequence shown here is derived from an EMBL/GenBank/DDBJ whole genome shotgun (WGS) entry which is preliminary data.</text>
</comment>
<gene>
    <name evidence="2" type="ORF">ABQJ56_13330</name>
</gene>
<dbReference type="SUPFAM" id="SSF81301">
    <property type="entry name" value="Nucleotidyltransferase"/>
    <property type="match status" value="1"/>
</dbReference>
<name>A0ABV3QS84_9GAMM</name>
<dbReference type="Gene3D" id="3.30.460.10">
    <property type="entry name" value="Beta Polymerase, domain 2"/>
    <property type="match status" value="1"/>
</dbReference>
<evidence type="ECO:0000313" key="3">
    <source>
        <dbReference type="Proteomes" id="UP001556170"/>
    </source>
</evidence>
<protein>
    <recommendedName>
        <fullName evidence="4">Oxalate:formate antiporter</fullName>
    </recommendedName>
</protein>
<dbReference type="EMBL" id="JBFOHL010000011">
    <property type="protein sequence ID" value="MEW9625206.1"/>
    <property type="molecule type" value="Genomic_DNA"/>
</dbReference>
<reference evidence="2 3" key="1">
    <citation type="submission" date="2024-06" db="EMBL/GenBank/DDBJ databases">
        <authorList>
            <person name="Woo H."/>
        </authorList>
    </citation>
    <scope>NUCLEOTIDE SEQUENCE [LARGE SCALE GENOMIC DNA]</scope>
    <source>
        <strain evidence="2 3">S2-g</strain>
    </source>
</reference>
<feature type="compositionally biased region" description="Polar residues" evidence="1">
    <location>
        <begin position="293"/>
        <end position="302"/>
    </location>
</feature>
<evidence type="ECO:0008006" key="4">
    <source>
        <dbReference type="Google" id="ProtNLM"/>
    </source>
</evidence>
<dbReference type="Gene3D" id="1.20.120.330">
    <property type="entry name" value="Nucleotidyltransferases domain 2"/>
    <property type="match status" value="1"/>
</dbReference>